<evidence type="ECO:0000256" key="5">
    <source>
        <dbReference type="SAM" id="Phobius"/>
    </source>
</evidence>
<feature type="transmembrane region" description="Helical" evidence="5">
    <location>
        <begin position="192"/>
        <end position="214"/>
    </location>
</feature>
<comment type="subcellular location">
    <subcellularLocation>
        <location evidence="1">Membrane</location>
        <topology evidence="1">Multi-pass membrane protein</topology>
    </subcellularLocation>
</comment>
<feature type="transmembrane region" description="Helical" evidence="5">
    <location>
        <begin position="97"/>
        <end position="115"/>
    </location>
</feature>
<evidence type="ECO:0000256" key="1">
    <source>
        <dbReference type="ARBA" id="ARBA00004141"/>
    </source>
</evidence>
<dbReference type="PANTHER" id="PTHR23507:SF1">
    <property type="entry name" value="FI18259P1-RELATED"/>
    <property type="match status" value="1"/>
</dbReference>
<dbReference type="Pfam" id="PF07690">
    <property type="entry name" value="MFS_1"/>
    <property type="match status" value="1"/>
</dbReference>
<sequence>MAIFTEDNEVDLRKDEQTKTSNLNNCNKFRITVEPLGFIYLTANIIQVIVTPNLYLQKVCAVNFKINASLCDPRSRISRNNTELADRVQSYVSTLNIYGSLIDNIPSIFLMLFLLPWSDNHGRKPLMVAPVVGHILCTLLDITNFYCESLPAEYLLISTVPVGLTGGRGIFFMAIYRYIVDITTTEARTWRFSLLGGIVAISVPIGNLISGYIYASGGNIAIWGTALVLYSLAFLYILFGFTDSHGQKSFSGTSDETVLEKALYVKPIKTKRMELAKEGCMDVFKNLFRCFAETFKRREGYKRACISILIALMCLLLFSQGNQSVGYFYTRKKFGWDAPDWAFFVTLVSASSSFGILIILPVLSGYFKVSDGIMGILSLLANIGAYLTIAFAVSPLMVYLSSIGSTFGPIATIVIRSIFSKTLTSDDLSYAYSVLASIESLVPLITAPSMNLIYQATLSFFPGCVYLVRACTIFIVLILFGILLLLKWKDSQLNQVQPFLECSETPTPLKRSATTEH</sequence>
<evidence type="ECO:0008006" key="8">
    <source>
        <dbReference type="Google" id="ProtNLM"/>
    </source>
</evidence>
<keyword evidence="7" id="KW-1185">Reference proteome</keyword>
<feature type="transmembrane region" description="Helical" evidence="5">
    <location>
        <begin position="220"/>
        <end position="241"/>
    </location>
</feature>
<feature type="transmembrane region" description="Helical" evidence="5">
    <location>
        <begin position="372"/>
        <end position="393"/>
    </location>
</feature>
<comment type="caution">
    <text evidence="6">The sequence shown here is derived from an EMBL/GenBank/DDBJ whole genome shotgun (WGS) entry which is preliminary data.</text>
</comment>
<dbReference type="Proteomes" id="UP001234178">
    <property type="component" value="Unassembled WGS sequence"/>
</dbReference>
<keyword evidence="4 5" id="KW-0472">Membrane</keyword>
<keyword evidence="3 5" id="KW-1133">Transmembrane helix</keyword>
<dbReference type="EMBL" id="JAOYFB010000001">
    <property type="protein sequence ID" value="KAK4005367.1"/>
    <property type="molecule type" value="Genomic_DNA"/>
</dbReference>
<dbReference type="InterPro" id="IPR011701">
    <property type="entry name" value="MFS"/>
</dbReference>
<feature type="transmembrane region" description="Helical" evidence="5">
    <location>
        <begin position="431"/>
        <end position="454"/>
    </location>
</feature>
<dbReference type="PANTHER" id="PTHR23507">
    <property type="entry name" value="ZGC:174356"/>
    <property type="match status" value="1"/>
</dbReference>
<feature type="transmembrane region" description="Helical" evidence="5">
    <location>
        <begin position="304"/>
        <end position="321"/>
    </location>
</feature>
<name>A0ABQ9YXI7_9CRUS</name>
<evidence type="ECO:0000313" key="7">
    <source>
        <dbReference type="Proteomes" id="UP001234178"/>
    </source>
</evidence>
<feature type="transmembrane region" description="Helical" evidence="5">
    <location>
        <begin position="341"/>
        <end position="360"/>
    </location>
</feature>
<dbReference type="InterPro" id="IPR036259">
    <property type="entry name" value="MFS_trans_sf"/>
</dbReference>
<evidence type="ECO:0000256" key="2">
    <source>
        <dbReference type="ARBA" id="ARBA00022692"/>
    </source>
</evidence>
<dbReference type="Gene3D" id="1.20.1250.20">
    <property type="entry name" value="MFS general substrate transporter like domains"/>
    <property type="match status" value="1"/>
</dbReference>
<feature type="transmembrane region" description="Helical" evidence="5">
    <location>
        <begin position="152"/>
        <end position="180"/>
    </location>
</feature>
<organism evidence="6 7">
    <name type="scientific">Daphnia magna</name>
    <dbReference type="NCBI Taxonomy" id="35525"/>
    <lineage>
        <taxon>Eukaryota</taxon>
        <taxon>Metazoa</taxon>
        <taxon>Ecdysozoa</taxon>
        <taxon>Arthropoda</taxon>
        <taxon>Crustacea</taxon>
        <taxon>Branchiopoda</taxon>
        <taxon>Diplostraca</taxon>
        <taxon>Cladocera</taxon>
        <taxon>Anomopoda</taxon>
        <taxon>Daphniidae</taxon>
        <taxon>Daphnia</taxon>
    </lineage>
</organism>
<accession>A0ABQ9YXI7</accession>
<evidence type="ECO:0000313" key="6">
    <source>
        <dbReference type="EMBL" id="KAK4005367.1"/>
    </source>
</evidence>
<feature type="transmembrane region" description="Helical" evidence="5">
    <location>
        <begin position="466"/>
        <end position="486"/>
    </location>
</feature>
<proteinExistence type="predicted"/>
<evidence type="ECO:0000256" key="3">
    <source>
        <dbReference type="ARBA" id="ARBA00022989"/>
    </source>
</evidence>
<dbReference type="SUPFAM" id="SSF103473">
    <property type="entry name" value="MFS general substrate transporter"/>
    <property type="match status" value="1"/>
</dbReference>
<protein>
    <recommendedName>
        <fullName evidence="8">Solute carrier family 46 member 3</fullName>
    </recommendedName>
</protein>
<gene>
    <name evidence="6" type="ORF">OUZ56_007080</name>
</gene>
<keyword evidence="2 5" id="KW-0812">Transmembrane</keyword>
<reference evidence="6 7" key="1">
    <citation type="journal article" date="2023" name="Nucleic Acids Res.">
        <title>The hologenome of Daphnia magna reveals possible DNA methylation and microbiome-mediated evolution of the host genome.</title>
        <authorList>
            <person name="Chaturvedi A."/>
            <person name="Li X."/>
            <person name="Dhandapani V."/>
            <person name="Marshall H."/>
            <person name="Kissane S."/>
            <person name="Cuenca-Cambronero M."/>
            <person name="Asole G."/>
            <person name="Calvet F."/>
            <person name="Ruiz-Romero M."/>
            <person name="Marangio P."/>
            <person name="Guigo R."/>
            <person name="Rago D."/>
            <person name="Mirbahai L."/>
            <person name="Eastwood N."/>
            <person name="Colbourne J.K."/>
            <person name="Zhou J."/>
            <person name="Mallon E."/>
            <person name="Orsini L."/>
        </authorList>
    </citation>
    <scope>NUCLEOTIDE SEQUENCE [LARGE SCALE GENOMIC DNA]</scope>
    <source>
        <strain evidence="6">LRV0_1</strain>
    </source>
</reference>
<feature type="transmembrane region" description="Helical" evidence="5">
    <location>
        <begin position="399"/>
        <end position="419"/>
    </location>
</feature>
<evidence type="ECO:0000256" key="4">
    <source>
        <dbReference type="ARBA" id="ARBA00023136"/>
    </source>
</evidence>